<dbReference type="KEGG" id="gaz:Pan241w_11200"/>
<dbReference type="AlphaFoldDB" id="A0A517RB09"/>
<evidence type="ECO:0000256" key="1">
    <source>
        <dbReference type="SAM" id="MobiDB-lite"/>
    </source>
</evidence>
<reference evidence="2 3" key="1">
    <citation type="submission" date="2019-02" db="EMBL/GenBank/DDBJ databases">
        <title>Deep-cultivation of Planctomycetes and their phenomic and genomic characterization uncovers novel biology.</title>
        <authorList>
            <person name="Wiegand S."/>
            <person name="Jogler M."/>
            <person name="Boedeker C."/>
            <person name="Pinto D."/>
            <person name="Vollmers J."/>
            <person name="Rivas-Marin E."/>
            <person name="Kohn T."/>
            <person name="Peeters S.H."/>
            <person name="Heuer A."/>
            <person name="Rast P."/>
            <person name="Oberbeckmann S."/>
            <person name="Bunk B."/>
            <person name="Jeske O."/>
            <person name="Meyerdierks A."/>
            <person name="Storesund J.E."/>
            <person name="Kallscheuer N."/>
            <person name="Luecker S."/>
            <person name="Lage O.M."/>
            <person name="Pohl T."/>
            <person name="Merkel B.J."/>
            <person name="Hornburger P."/>
            <person name="Mueller R.-W."/>
            <person name="Bruemmer F."/>
            <person name="Labrenz M."/>
            <person name="Spormann A.M."/>
            <person name="Op den Camp H."/>
            <person name="Overmann J."/>
            <person name="Amann R."/>
            <person name="Jetten M.S.M."/>
            <person name="Mascher T."/>
            <person name="Medema M.H."/>
            <person name="Devos D.P."/>
            <person name="Kaster A.-K."/>
            <person name="Ovreas L."/>
            <person name="Rohde M."/>
            <person name="Galperin M.Y."/>
            <person name="Jogler C."/>
        </authorList>
    </citation>
    <scope>NUCLEOTIDE SEQUENCE [LARGE SCALE GENOMIC DNA]</scope>
    <source>
        <strain evidence="2 3">Pan241w</strain>
    </source>
</reference>
<sequence>MSRAFIPDGYTEDGFIAESKGVHEAVRFKFRPVLPEAVRALMHNFYEKTAKAQSDIVNETLKRQLVEWDLCDLSDTPLKITTSNLCRIKKPLKDRLFNIVTCYEGSDDDQDSDSQKEDEDLNFDELLSGESDGAKTPAEKQLEEVKN</sequence>
<protein>
    <submittedName>
        <fullName evidence="2">Uncharacterized protein</fullName>
    </submittedName>
</protein>
<keyword evidence="3" id="KW-1185">Reference proteome</keyword>
<name>A0A517RB09_9PLAN</name>
<dbReference type="EMBL" id="CP036269">
    <property type="protein sequence ID" value="QDT41061.1"/>
    <property type="molecule type" value="Genomic_DNA"/>
</dbReference>
<feature type="compositionally biased region" description="Basic and acidic residues" evidence="1">
    <location>
        <begin position="137"/>
        <end position="147"/>
    </location>
</feature>
<dbReference type="OrthoDB" id="286770at2"/>
<gene>
    <name evidence="2" type="ORF">Pan241w_11200</name>
</gene>
<evidence type="ECO:0000313" key="2">
    <source>
        <dbReference type="EMBL" id="QDT41061.1"/>
    </source>
</evidence>
<accession>A0A517RB09</accession>
<organism evidence="2 3">
    <name type="scientific">Gimesia alba</name>
    <dbReference type="NCBI Taxonomy" id="2527973"/>
    <lineage>
        <taxon>Bacteria</taxon>
        <taxon>Pseudomonadati</taxon>
        <taxon>Planctomycetota</taxon>
        <taxon>Planctomycetia</taxon>
        <taxon>Planctomycetales</taxon>
        <taxon>Planctomycetaceae</taxon>
        <taxon>Gimesia</taxon>
    </lineage>
</organism>
<proteinExistence type="predicted"/>
<feature type="region of interest" description="Disordered" evidence="1">
    <location>
        <begin position="105"/>
        <end position="147"/>
    </location>
</feature>
<feature type="compositionally biased region" description="Acidic residues" evidence="1">
    <location>
        <begin position="105"/>
        <end position="123"/>
    </location>
</feature>
<dbReference type="RefSeq" id="WP_145212042.1">
    <property type="nucleotide sequence ID" value="NZ_CP036269.1"/>
</dbReference>
<dbReference type="Proteomes" id="UP000317171">
    <property type="component" value="Chromosome"/>
</dbReference>
<evidence type="ECO:0000313" key="3">
    <source>
        <dbReference type="Proteomes" id="UP000317171"/>
    </source>
</evidence>